<sequence>MAVVSDRTMVLEQFGLTENHIIEFEGFGAKVTELRRWICSGLNVTQSRPELSLVVWDADQLSPECQAVLLKPMEELEEKVQLILVVENENRLSPTILSRGVVENFSFKKAVTESKWSEVRKCWSSGPSACISFVDQMTKEEAPILLEEIILKLKTGLATEVNKKRLAILEMAMTALSELKQTNINHKLSLDNFLISSWRMIKVNG</sequence>
<dbReference type="EMBL" id="LCKO01000007">
    <property type="protein sequence ID" value="KKU00045.1"/>
    <property type="molecule type" value="Genomic_DNA"/>
</dbReference>
<protein>
    <submittedName>
        <fullName evidence="1">Polymerase III, delta subunit protein</fullName>
    </submittedName>
</protein>
<reference evidence="1 2" key="1">
    <citation type="journal article" date="2015" name="Nature">
        <title>rRNA introns, odd ribosomes, and small enigmatic genomes across a large radiation of phyla.</title>
        <authorList>
            <person name="Brown C.T."/>
            <person name="Hug L.A."/>
            <person name="Thomas B.C."/>
            <person name="Sharon I."/>
            <person name="Castelle C.J."/>
            <person name="Singh A."/>
            <person name="Wilkins M.J."/>
            <person name="Williams K.H."/>
            <person name="Banfield J.F."/>
        </authorList>
    </citation>
    <scope>NUCLEOTIDE SEQUENCE [LARGE SCALE GENOMIC DNA]</scope>
</reference>
<dbReference type="Proteomes" id="UP000034078">
    <property type="component" value="Unassembled WGS sequence"/>
</dbReference>
<dbReference type="AlphaFoldDB" id="A0A837IPK1"/>
<organism evidence="1 2">
    <name type="scientific">Candidatus Collierbacteria bacterium GW2011_GWB2_45_17</name>
    <dbReference type="NCBI Taxonomy" id="1618388"/>
    <lineage>
        <taxon>Bacteria</taxon>
        <taxon>Candidatus Collieribacteriota</taxon>
    </lineage>
</organism>
<dbReference type="InterPro" id="IPR027417">
    <property type="entry name" value="P-loop_NTPase"/>
</dbReference>
<dbReference type="Pfam" id="PF13177">
    <property type="entry name" value="DNA_pol3_delta2"/>
    <property type="match status" value="1"/>
</dbReference>
<gene>
    <name evidence="1" type="ORF">UX01_C0007G0024</name>
</gene>
<evidence type="ECO:0000313" key="1">
    <source>
        <dbReference type="EMBL" id="KKU00045.1"/>
    </source>
</evidence>
<name>A0A837IPK1_9BACT</name>
<comment type="caution">
    <text evidence="1">The sequence shown here is derived from an EMBL/GenBank/DDBJ whole genome shotgun (WGS) entry which is preliminary data.</text>
</comment>
<accession>A0A837IPK1</accession>
<dbReference type="SUPFAM" id="SSF52540">
    <property type="entry name" value="P-loop containing nucleoside triphosphate hydrolases"/>
    <property type="match status" value="1"/>
</dbReference>
<dbReference type="Gene3D" id="3.40.50.300">
    <property type="entry name" value="P-loop containing nucleotide triphosphate hydrolases"/>
    <property type="match status" value="1"/>
</dbReference>
<proteinExistence type="predicted"/>
<evidence type="ECO:0000313" key="2">
    <source>
        <dbReference type="Proteomes" id="UP000034078"/>
    </source>
</evidence>